<keyword evidence="3" id="KW-1185">Reference proteome</keyword>
<dbReference type="InterPro" id="IPR011009">
    <property type="entry name" value="Kinase-like_dom_sf"/>
</dbReference>
<dbReference type="InterPro" id="IPR000719">
    <property type="entry name" value="Prot_kinase_dom"/>
</dbReference>
<dbReference type="Pfam" id="PF07714">
    <property type="entry name" value="PK_Tyr_Ser-Thr"/>
    <property type="match status" value="1"/>
</dbReference>
<protein>
    <recommendedName>
        <fullName evidence="1">Protein kinase domain-containing protein</fullName>
    </recommendedName>
</protein>
<accession>A0AA41SA84</accession>
<dbReference type="InterPro" id="IPR051681">
    <property type="entry name" value="Ser/Thr_Kinases-Pseudokinases"/>
</dbReference>
<dbReference type="AlphaFoldDB" id="A0AA41SA84"/>
<dbReference type="PROSITE" id="PS50011">
    <property type="entry name" value="PROTEIN_KINASE_DOM"/>
    <property type="match status" value="1"/>
</dbReference>
<sequence>MAPEIFRSEPSDEKSDVYSFGVVLWELATQKIPWDTLNPMQVIGAVGFMDRRLEIPEDLDPHWVSLIKSCWHSDPKCRPTFKELLEKLKALLKRYPVQKTKSNIMAGQGD</sequence>
<dbReference type="PANTHER" id="PTHR44329:SF47">
    <property type="entry name" value="SERINE_THREONINE-PROTEIN KINASE ROCO5-RELATED"/>
    <property type="match status" value="1"/>
</dbReference>
<evidence type="ECO:0000313" key="3">
    <source>
        <dbReference type="Proteomes" id="UP001177140"/>
    </source>
</evidence>
<evidence type="ECO:0000313" key="2">
    <source>
        <dbReference type="EMBL" id="MCL7035737.1"/>
    </source>
</evidence>
<comment type="caution">
    <text evidence="2">The sequence shown here is derived from an EMBL/GenBank/DDBJ whole genome shotgun (WGS) entry which is preliminary data.</text>
</comment>
<gene>
    <name evidence="2" type="ORF">MKW94_009728</name>
</gene>
<dbReference type="Proteomes" id="UP001177140">
    <property type="component" value="Unassembled WGS sequence"/>
</dbReference>
<dbReference type="GO" id="GO:0005524">
    <property type="term" value="F:ATP binding"/>
    <property type="evidence" value="ECO:0007669"/>
    <property type="project" value="InterPro"/>
</dbReference>
<dbReference type="EMBL" id="JAJJMA010160298">
    <property type="protein sequence ID" value="MCL7035737.1"/>
    <property type="molecule type" value="Genomic_DNA"/>
</dbReference>
<reference evidence="2" key="1">
    <citation type="submission" date="2022-03" db="EMBL/GenBank/DDBJ databases">
        <title>A functionally conserved STORR gene fusion in Papaver species that diverged 16.8 million years ago.</title>
        <authorList>
            <person name="Catania T."/>
        </authorList>
    </citation>
    <scope>NUCLEOTIDE SEQUENCE</scope>
    <source>
        <strain evidence="2">S-191538</strain>
    </source>
</reference>
<dbReference type="PANTHER" id="PTHR44329">
    <property type="entry name" value="SERINE/THREONINE-PROTEIN KINASE TNNI3K-RELATED"/>
    <property type="match status" value="1"/>
</dbReference>
<organism evidence="2 3">
    <name type="scientific">Papaver nudicaule</name>
    <name type="common">Iceland poppy</name>
    <dbReference type="NCBI Taxonomy" id="74823"/>
    <lineage>
        <taxon>Eukaryota</taxon>
        <taxon>Viridiplantae</taxon>
        <taxon>Streptophyta</taxon>
        <taxon>Embryophyta</taxon>
        <taxon>Tracheophyta</taxon>
        <taxon>Spermatophyta</taxon>
        <taxon>Magnoliopsida</taxon>
        <taxon>Ranunculales</taxon>
        <taxon>Papaveraceae</taxon>
        <taxon>Papaveroideae</taxon>
        <taxon>Papaver</taxon>
    </lineage>
</organism>
<evidence type="ECO:0000259" key="1">
    <source>
        <dbReference type="PROSITE" id="PS50011"/>
    </source>
</evidence>
<proteinExistence type="predicted"/>
<dbReference type="GO" id="GO:0004674">
    <property type="term" value="F:protein serine/threonine kinase activity"/>
    <property type="evidence" value="ECO:0007669"/>
    <property type="project" value="TreeGrafter"/>
</dbReference>
<feature type="domain" description="Protein kinase" evidence="1">
    <location>
        <begin position="1"/>
        <end position="92"/>
    </location>
</feature>
<name>A0AA41SA84_PAPNU</name>
<dbReference type="InterPro" id="IPR001245">
    <property type="entry name" value="Ser-Thr/Tyr_kinase_cat_dom"/>
</dbReference>
<dbReference type="SUPFAM" id="SSF56112">
    <property type="entry name" value="Protein kinase-like (PK-like)"/>
    <property type="match status" value="1"/>
</dbReference>
<dbReference type="Gene3D" id="1.10.510.10">
    <property type="entry name" value="Transferase(Phosphotransferase) domain 1"/>
    <property type="match status" value="1"/>
</dbReference>